<protein>
    <submittedName>
        <fullName evidence="2">PRC-barrel domain-containing protein</fullName>
    </submittedName>
</protein>
<keyword evidence="3" id="KW-1185">Reference proteome</keyword>
<organism evidence="2 3">
    <name type="scientific">Comamonas terrae</name>
    <dbReference type="NCBI Taxonomy" id="673548"/>
    <lineage>
        <taxon>Bacteria</taxon>
        <taxon>Pseudomonadati</taxon>
        <taxon>Pseudomonadota</taxon>
        <taxon>Betaproteobacteria</taxon>
        <taxon>Burkholderiales</taxon>
        <taxon>Comamonadaceae</taxon>
        <taxon>Comamonas</taxon>
    </lineage>
</organism>
<comment type="caution">
    <text evidence="2">The sequence shown here is derived from an EMBL/GenBank/DDBJ whole genome shotgun (WGS) entry which is preliminary data.</text>
</comment>
<evidence type="ECO:0000313" key="3">
    <source>
        <dbReference type="Proteomes" id="UP001597463"/>
    </source>
</evidence>
<reference evidence="3" key="1">
    <citation type="journal article" date="2019" name="Int. J. Syst. Evol. Microbiol.">
        <title>The Global Catalogue of Microorganisms (GCM) 10K type strain sequencing project: providing services to taxonomists for standard genome sequencing and annotation.</title>
        <authorList>
            <consortium name="The Broad Institute Genomics Platform"/>
            <consortium name="The Broad Institute Genome Sequencing Center for Infectious Disease"/>
            <person name="Wu L."/>
            <person name="Ma J."/>
        </authorList>
    </citation>
    <scope>NUCLEOTIDE SEQUENCE [LARGE SCALE GENOMIC DNA]</scope>
    <source>
        <strain evidence="3">TISTR 1906</strain>
    </source>
</reference>
<accession>A0ABW5UQY8</accession>
<dbReference type="PANTHER" id="PTHR36505">
    <property type="entry name" value="BLR1072 PROTEIN"/>
    <property type="match status" value="1"/>
</dbReference>
<dbReference type="RefSeq" id="WP_066479101.1">
    <property type="nucleotide sequence ID" value="NZ_BCNT01000009.1"/>
</dbReference>
<sequence>MAACATESNIVSFDKVTGTNVYDCLGEKLGTIDSLMIDRFSGKVRYAVLESGGILGMGADRYPLPWESLSYEPSKGGYVAHLTREQIENAPRYESGTAKEYTNEYGRSISDYYGVPYF</sequence>
<dbReference type="Proteomes" id="UP001597463">
    <property type="component" value="Unassembled WGS sequence"/>
</dbReference>
<evidence type="ECO:0000313" key="2">
    <source>
        <dbReference type="EMBL" id="MFD2756041.1"/>
    </source>
</evidence>
<dbReference type="EMBL" id="JBHUMV010000009">
    <property type="protein sequence ID" value="MFD2756041.1"/>
    <property type="molecule type" value="Genomic_DNA"/>
</dbReference>
<dbReference type="InterPro" id="IPR027275">
    <property type="entry name" value="PRC-brl_dom"/>
</dbReference>
<dbReference type="InterPro" id="IPR011033">
    <property type="entry name" value="PRC_barrel-like_sf"/>
</dbReference>
<dbReference type="Gene3D" id="2.30.30.240">
    <property type="entry name" value="PRC-barrel domain"/>
    <property type="match status" value="1"/>
</dbReference>
<proteinExistence type="predicted"/>
<dbReference type="Pfam" id="PF05239">
    <property type="entry name" value="PRC"/>
    <property type="match status" value="1"/>
</dbReference>
<gene>
    <name evidence="2" type="ORF">ACFSW6_18385</name>
</gene>
<feature type="domain" description="PRC-barrel" evidence="1">
    <location>
        <begin position="13"/>
        <end position="72"/>
    </location>
</feature>
<dbReference type="PANTHER" id="PTHR36505:SF1">
    <property type="entry name" value="BLR1072 PROTEIN"/>
    <property type="match status" value="1"/>
</dbReference>
<name>A0ABW5UQY8_9BURK</name>
<dbReference type="SUPFAM" id="SSF50346">
    <property type="entry name" value="PRC-barrel domain"/>
    <property type="match status" value="1"/>
</dbReference>
<evidence type="ECO:0000259" key="1">
    <source>
        <dbReference type="Pfam" id="PF05239"/>
    </source>
</evidence>